<evidence type="ECO:0000256" key="1">
    <source>
        <dbReference type="ARBA" id="ARBA00010552"/>
    </source>
</evidence>
<evidence type="ECO:0000313" key="2">
    <source>
        <dbReference type="EMBL" id="MXP20117.1"/>
    </source>
</evidence>
<gene>
    <name evidence="2" type="ORF">GIY30_01870</name>
</gene>
<dbReference type="Pfam" id="PF01042">
    <property type="entry name" value="Ribonuc_L-PSP"/>
    <property type="match status" value="1"/>
</dbReference>
<dbReference type="Proteomes" id="UP000475545">
    <property type="component" value="Unassembled WGS sequence"/>
</dbReference>
<evidence type="ECO:0000313" key="3">
    <source>
        <dbReference type="Proteomes" id="UP000475545"/>
    </source>
</evidence>
<comment type="similarity">
    <text evidence="1">Belongs to the RutC family.</text>
</comment>
<dbReference type="RefSeq" id="WP_160900295.1">
    <property type="nucleotide sequence ID" value="NZ_CP102850.1"/>
</dbReference>
<dbReference type="CDD" id="cd00448">
    <property type="entry name" value="YjgF_YER057c_UK114_family"/>
    <property type="match status" value="1"/>
</dbReference>
<proteinExistence type="inferred from homology"/>
<dbReference type="GO" id="GO:0005829">
    <property type="term" value="C:cytosol"/>
    <property type="evidence" value="ECO:0007669"/>
    <property type="project" value="TreeGrafter"/>
</dbReference>
<dbReference type="PANTHER" id="PTHR11803:SF58">
    <property type="entry name" value="PROTEIN HMF1-RELATED"/>
    <property type="match status" value="1"/>
</dbReference>
<accession>A0A6L7GL46</accession>
<dbReference type="SUPFAM" id="SSF55298">
    <property type="entry name" value="YjgF-like"/>
    <property type="match status" value="1"/>
</dbReference>
<comment type="caution">
    <text evidence="2">The sequence shown here is derived from an EMBL/GenBank/DDBJ whole genome shotgun (WGS) entry which is preliminary data.</text>
</comment>
<protein>
    <submittedName>
        <fullName evidence="2">RidA family protein</fullName>
    </submittedName>
</protein>
<dbReference type="InterPro" id="IPR006175">
    <property type="entry name" value="YjgF/YER057c/UK114"/>
</dbReference>
<reference evidence="2 3" key="1">
    <citation type="submission" date="2019-11" db="EMBL/GenBank/DDBJ databases">
        <title>Gordonia sp. nov., a novel actinobacterium isolated from mangrove soil in Hainan.</title>
        <authorList>
            <person name="Huang X."/>
            <person name="Xie Y."/>
            <person name="Chu X."/>
            <person name="Xiao K."/>
        </authorList>
    </citation>
    <scope>NUCLEOTIDE SEQUENCE [LARGE SCALE GENOMIC DNA]</scope>
    <source>
        <strain evidence="2 3">HNM0687</strain>
    </source>
</reference>
<name>A0A6L7GL46_9ACTN</name>
<dbReference type="InterPro" id="IPR035959">
    <property type="entry name" value="RutC-like_sf"/>
</dbReference>
<dbReference type="PANTHER" id="PTHR11803">
    <property type="entry name" value="2-IMINOBUTANOATE/2-IMINOPROPANOATE DEAMINASE RIDA"/>
    <property type="match status" value="1"/>
</dbReference>
<keyword evidence="3" id="KW-1185">Reference proteome</keyword>
<dbReference type="AlphaFoldDB" id="A0A6L7GL46"/>
<dbReference type="EMBL" id="WMBR01000001">
    <property type="protein sequence ID" value="MXP20117.1"/>
    <property type="molecule type" value="Genomic_DNA"/>
</dbReference>
<sequence length="144" mass="15526">MNTAVFTDAETVGFYSPAVITPPGAQLVSVAGQLSTDVDGNSVGVGDFETQLRTVFGHLDSVLTASGSSLAEVVKFTTYLVDPDHIAEFYRVRELIFADLYPNRRPPGNTLLVIQRLVRPEFLVEIEALATTHTPIPEGALHVG</sequence>
<organism evidence="2 3">
    <name type="scientific">Gordonia mangrovi</name>
    <dbReference type="NCBI Taxonomy" id="2665643"/>
    <lineage>
        <taxon>Bacteria</taxon>
        <taxon>Bacillati</taxon>
        <taxon>Actinomycetota</taxon>
        <taxon>Actinomycetes</taxon>
        <taxon>Mycobacteriales</taxon>
        <taxon>Gordoniaceae</taxon>
        <taxon>Gordonia</taxon>
    </lineage>
</organism>
<dbReference type="Gene3D" id="3.30.1330.40">
    <property type="entry name" value="RutC-like"/>
    <property type="match status" value="1"/>
</dbReference>
<dbReference type="GO" id="GO:0019239">
    <property type="term" value="F:deaminase activity"/>
    <property type="evidence" value="ECO:0007669"/>
    <property type="project" value="TreeGrafter"/>
</dbReference>